<feature type="region of interest" description="Disordered" evidence="1">
    <location>
        <begin position="69"/>
        <end position="89"/>
    </location>
</feature>
<proteinExistence type="predicted"/>
<protein>
    <submittedName>
        <fullName evidence="2">Uncharacterized protein</fullName>
    </submittedName>
</protein>
<sequence length="157" mass="17181">MGPGGRSRHDYLEDGRGQVMKSSETKGLPSAEAGLRRSETPVTPPSSPLVGMATDNRWSDERGCCLLPESRQMGRHVPADTPRIGEMDTMNVEALKPSKLATTSRPRRRVRSLEAVRWAGAVKRRGCLEDVGGPSEEQKTIVIAVGRVYETTQPVIK</sequence>
<organism evidence="2 3">
    <name type="scientific">Protopolystoma xenopodis</name>
    <dbReference type="NCBI Taxonomy" id="117903"/>
    <lineage>
        <taxon>Eukaryota</taxon>
        <taxon>Metazoa</taxon>
        <taxon>Spiralia</taxon>
        <taxon>Lophotrochozoa</taxon>
        <taxon>Platyhelminthes</taxon>
        <taxon>Monogenea</taxon>
        <taxon>Polyopisthocotylea</taxon>
        <taxon>Polystomatidea</taxon>
        <taxon>Polystomatidae</taxon>
        <taxon>Protopolystoma</taxon>
    </lineage>
</organism>
<evidence type="ECO:0000256" key="1">
    <source>
        <dbReference type="SAM" id="MobiDB-lite"/>
    </source>
</evidence>
<feature type="compositionally biased region" description="Basic and acidic residues" evidence="1">
    <location>
        <begin position="7"/>
        <end position="16"/>
    </location>
</feature>
<feature type="region of interest" description="Disordered" evidence="1">
    <location>
        <begin position="1"/>
        <end position="55"/>
    </location>
</feature>
<comment type="caution">
    <text evidence="2">The sequence shown here is derived from an EMBL/GenBank/DDBJ whole genome shotgun (WGS) entry which is preliminary data.</text>
</comment>
<reference evidence="2" key="1">
    <citation type="submission" date="2018-11" db="EMBL/GenBank/DDBJ databases">
        <authorList>
            <consortium name="Pathogen Informatics"/>
        </authorList>
    </citation>
    <scope>NUCLEOTIDE SEQUENCE</scope>
</reference>
<name>A0A3S5B9Z3_9PLAT</name>
<dbReference type="Proteomes" id="UP000784294">
    <property type="component" value="Unassembled WGS sequence"/>
</dbReference>
<dbReference type="AlphaFoldDB" id="A0A3S5B9Z3"/>
<evidence type="ECO:0000313" key="3">
    <source>
        <dbReference type="Proteomes" id="UP000784294"/>
    </source>
</evidence>
<evidence type="ECO:0000313" key="2">
    <source>
        <dbReference type="EMBL" id="VEL17203.1"/>
    </source>
</evidence>
<keyword evidence="3" id="KW-1185">Reference proteome</keyword>
<accession>A0A3S5B9Z3</accession>
<gene>
    <name evidence="2" type="ORF">PXEA_LOCUS10643</name>
</gene>
<dbReference type="EMBL" id="CAAALY010031555">
    <property type="protein sequence ID" value="VEL17203.1"/>
    <property type="molecule type" value="Genomic_DNA"/>
</dbReference>